<feature type="compositionally biased region" description="Pro residues" evidence="15">
    <location>
        <begin position="140"/>
        <end position="149"/>
    </location>
</feature>
<feature type="region of interest" description="Disordered" evidence="15">
    <location>
        <begin position="106"/>
        <end position="153"/>
    </location>
</feature>
<dbReference type="Pfam" id="PF00364">
    <property type="entry name" value="Biotin_lipoyl"/>
    <property type="match status" value="1"/>
</dbReference>
<organism evidence="17 18">
    <name type="scientific">Echeneis naucrates</name>
    <name type="common">Live sharksucker</name>
    <dbReference type="NCBI Taxonomy" id="173247"/>
    <lineage>
        <taxon>Eukaryota</taxon>
        <taxon>Metazoa</taxon>
        <taxon>Chordata</taxon>
        <taxon>Craniata</taxon>
        <taxon>Vertebrata</taxon>
        <taxon>Euteleostomi</taxon>
        <taxon>Actinopterygii</taxon>
        <taxon>Neopterygii</taxon>
        <taxon>Teleostei</taxon>
        <taxon>Neoteleostei</taxon>
        <taxon>Acanthomorphata</taxon>
        <taxon>Carangaria</taxon>
        <taxon>Carangiformes</taxon>
        <taxon>Echeneidae</taxon>
        <taxon>Echeneis</taxon>
    </lineage>
</organism>
<evidence type="ECO:0000256" key="15">
    <source>
        <dbReference type="SAM" id="MobiDB-lite"/>
    </source>
</evidence>
<dbReference type="PROSITE" id="PS50968">
    <property type="entry name" value="BIOTINYL_LIPOYL"/>
    <property type="match status" value="1"/>
</dbReference>
<feature type="domain" description="Lipoyl-binding" evidence="16">
    <location>
        <begin position="30"/>
        <end position="104"/>
    </location>
</feature>
<dbReference type="PANTHER" id="PTHR43416:SF5">
    <property type="entry name" value="DIHYDROLIPOYLLYSINE-RESIDUE SUCCINYLTRANSFERASE COMPONENT OF 2-OXOGLUTARATE DEHYDROGENASE COMPLEX, MITOCHONDRIAL"/>
    <property type="match status" value="1"/>
</dbReference>
<dbReference type="NCBIfam" id="TIGR01347">
    <property type="entry name" value="sucB"/>
    <property type="match status" value="1"/>
</dbReference>
<evidence type="ECO:0000256" key="13">
    <source>
        <dbReference type="ARBA" id="ARBA00032406"/>
    </source>
</evidence>
<dbReference type="GO" id="GO:0033512">
    <property type="term" value="P:L-lysine catabolic process to acetyl-CoA via saccharopine"/>
    <property type="evidence" value="ECO:0007669"/>
    <property type="project" value="UniProtKB-UniPathway"/>
</dbReference>
<dbReference type="AlphaFoldDB" id="A0A665WB78"/>
<proteinExistence type="inferred from homology"/>
<feature type="compositionally biased region" description="Pro residues" evidence="15">
    <location>
        <begin position="117"/>
        <end position="132"/>
    </location>
</feature>
<dbReference type="Pfam" id="PF00198">
    <property type="entry name" value="2-oxoacid_dh"/>
    <property type="match status" value="1"/>
</dbReference>
<evidence type="ECO:0000256" key="1">
    <source>
        <dbReference type="ARBA" id="ARBA00001938"/>
    </source>
</evidence>
<dbReference type="SUPFAM" id="SSF52777">
    <property type="entry name" value="CoA-dependent acyltransferases"/>
    <property type="match status" value="1"/>
</dbReference>
<dbReference type="Gene3D" id="3.30.559.10">
    <property type="entry name" value="Chloramphenicol acetyltransferase-like domain"/>
    <property type="match status" value="1"/>
</dbReference>
<comment type="cofactor">
    <cofactor evidence="1">
        <name>(R)-lipoate</name>
        <dbReference type="ChEBI" id="CHEBI:83088"/>
    </cofactor>
</comment>
<keyword evidence="11" id="KW-0012">Acyltransferase</keyword>
<comment type="function">
    <text evidence="14">Dihydrolipoamide succinyltransferase (E2) component of the 2-oxoglutarate dehydrogenase complex. The 2-oxoglutarate dehydrogenase complex catalyzes the overall conversion of 2-oxoglutarate to succinyl-CoA and CO(2). The 2-oxoglutarate dehydrogenase complex is mainly active in the mitochondrion. A fraction of the 2-oxoglutarate dehydrogenase complex also localizes in the nucleus and is required for lysine succinylation of histones: associates with KAT2A on chromatin and provides succinyl-CoA to histone succinyltransferase KAT2A.</text>
</comment>
<dbReference type="Ensembl" id="ENSENLT00000042230.1">
    <property type="protein sequence ID" value="ENSENLP00000041183.1"/>
    <property type="gene ID" value="ENSENLG00000017628.1"/>
</dbReference>
<keyword evidence="18" id="KW-1185">Reference proteome</keyword>
<dbReference type="InterPro" id="IPR023213">
    <property type="entry name" value="CAT-like_dom_sf"/>
</dbReference>
<dbReference type="GO" id="GO:0004149">
    <property type="term" value="F:dihydrolipoyllysine-residue succinyltransferase activity"/>
    <property type="evidence" value="ECO:0007669"/>
    <property type="project" value="UniProtKB-EC"/>
</dbReference>
<dbReference type="InterPro" id="IPR050537">
    <property type="entry name" value="2-oxoacid_dehydrogenase"/>
</dbReference>
<dbReference type="CDD" id="cd06849">
    <property type="entry name" value="lipoyl_domain"/>
    <property type="match status" value="1"/>
</dbReference>
<keyword evidence="8" id="KW-0808">Transferase</keyword>
<reference evidence="17" key="2">
    <citation type="submission" date="2025-08" db="UniProtKB">
        <authorList>
            <consortium name="Ensembl"/>
        </authorList>
    </citation>
    <scope>IDENTIFICATION</scope>
</reference>
<evidence type="ECO:0000256" key="5">
    <source>
        <dbReference type="ARBA" id="ARBA00012945"/>
    </source>
</evidence>
<dbReference type="GO" id="GO:0005759">
    <property type="term" value="C:mitochondrial matrix"/>
    <property type="evidence" value="ECO:0007669"/>
    <property type="project" value="UniProtKB-SubCell"/>
</dbReference>
<dbReference type="PANTHER" id="PTHR43416">
    <property type="entry name" value="DIHYDROLIPOYLLYSINE-RESIDUE SUCCINYLTRANSFERASE COMPONENT OF 2-OXOGLUTARATE DEHYDROGENASE COMPLEX, MITOCHONDRIAL-RELATED"/>
    <property type="match status" value="1"/>
</dbReference>
<dbReference type="FunFam" id="2.40.50.100:FF:000033">
    <property type="entry name" value="Dihydrolipoyllysine-residue succinyltransferase component of 2-oxoglutarate dehydrogenase complex, mitochondrial"/>
    <property type="match status" value="1"/>
</dbReference>
<evidence type="ECO:0000259" key="16">
    <source>
        <dbReference type="PROSITE" id="PS50968"/>
    </source>
</evidence>
<dbReference type="SUPFAM" id="SSF51230">
    <property type="entry name" value="Single hybrid motif"/>
    <property type="match status" value="1"/>
</dbReference>
<reference evidence="17" key="3">
    <citation type="submission" date="2025-09" db="UniProtKB">
        <authorList>
            <consortium name="Ensembl"/>
        </authorList>
    </citation>
    <scope>IDENTIFICATION</scope>
</reference>
<evidence type="ECO:0000256" key="7">
    <source>
        <dbReference type="ARBA" id="ARBA00022532"/>
    </source>
</evidence>
<dbReference type="Proteomes" id="UP000472264">
    <property type="component" value="Chromosome 22"/>
</dbReference>
<dbReference type="InterPro" id="IPR006255">
    <property type="entry name" value="SucB"/>
</dbReference>
<dbReference type="PROSITE" id="PS00189">
    <property type="entry name" value="LIPOYL"/>
    <property type="match status" value="1"/>
</dbReference>
<protein>
    <recommendedName>
        <fullName evidence="6">Dihydrolipoyllysine-residue succinyltransferase component of 2-oxoglutarate dehydrogenase complex, mitochondrial</fullName>
        <ecNumber evidence="5">2.3.1.61</ecNumber>
    </recommendedName>
    <alternativeName>
        <fullName evidence="13">2-oxoglutarate dehydrogenase complex component E2</fullName>
    </alternativeName>
    <alternativeName>
        <fullName evidence="12">E2K</fullName>
    </alternativeName>
</protein>
<dbReference type="InterPro" id="IPR001078">
    <property type="entry name" value="2-oxoacid_DH_actylTfrase"/>
</dbReference>
<keyword evidence="9" id="KW-0450">Lipoyl</keyword>
<evidence type="ECO:0000313" key="18">
    <source>
        <dbReference type="Proteomes" id="UP000472264"/>
    </source>
</evidence>
<evidence type="ECO:0000256" key="10">
    <source>
        <dbReference type="ARBA" id="ARBA00022946"/>
    </source>
</evidence>
<comment type="subcellular location">
    <subcellularLocation>
        <location evidence="2">Mitochondrion matrix</location>
    </subcellularLocation>
</comment>
<comment type="pathway">
    <text evidence="3">Amino-acid degradation; L-lysine degradation via saccharopine pathway; glutaryl-CoA from L-lysine: step 6/6.</text>
</comment>
<gene>
    <name evidence="17" type="primary">dlst</name>
</gene>
<name>A0A665WB78_ECHNA</name>
<accession>A0A665WB78</accession>
<dbReference type="Gene3D" id="2.40.50.100">
    <property type="match status" value="1"/>
</dbReference>
<evidence type="ECO:0000256" key="2">
    <source>
        <dbReference type="ARBA" id="ARBA00004305"/>
    </source>
</evidence>
<evidence type="ECO:0000256" key="8">
    <source>
        <dbReference type="ARBA" id="ARBA00022679"/>
    </source>
</evidence>
<evidence type="ECO:0000256" key="11">
    <source>
        <dbReference type="ARBA" id="ARBA00023315"/>
    </source>
</evidence>
<evidence type="ECO:0000256" key="4">
    <source>
        <dbReference type="ARBA" id="ARBA00007317"/>
    </source>
</evidence>
<evidence type="ECO:0000313" key="17">
    <source>
        <dbReference type="Ensembl" id="ENSENLP00000041183.1"/>
    </source>
</evidence>
<evidence type="ECO:0000256" key="12">
    <source>
        <dbReference type="ARBA" id="ARBA00031331"/>
    </source>
</evidence>
<dbReference type="EC" id="2.3.1.61" evidence="5"/>
<sequence>ARRATAGMHISWCLEEYINFSCHCYLGDEVVTVKTPAFAESVTEGDVRWEKAVGDTVSEDEVVCEIETDKTSVQVPSPAAGVIEELLVPDGGKVEGGTPLFKLRKGEAPKAEAPAAAAPPPPSAAPPPPPSPSAVGPIPTTMPPVPPVPAHAMDTKPVSAIKPTAAPAAPAAQVEGGAKGARTESRVKMNRMRLRIAQRLKEAQNTCAMLTTFNEVDMSNISEMRKTYKDAFLKKHNIKLGFMSAFVKAAAYALADQPTVNAVIDDTTKEIVYRDYVDISVAVATPKGLVVPVIRNVEGMNFADIEKTINLLGEKARKNELAVEDMDGGTFTISNGGVFGSMFGTPIINPPQSAILGMHGIFDRPVAVGGKVCFLSLKHNANITGYHVLQ</sequence>
<dbReference type="InterPro" id="IPR000089">
    <property type="entry name" value="Biotin_lipoyl"/>
</dbReference>
<evidence type="ECO:0000256" key="9">
    <source>
        <dbReference type="ARBA" id="ARBA00022823"/>
    </source>
</evidence>
<evidence type="ECO:0000256" key="14">
    <source>
        <dbReference type="ARBA" id="ARBA00046046"/>
    </source>
</evidence>
<dbReference type="GO" id="GO:0006099">
    <property type="term" value="P:tricarboxylic acid cycle"/>
    <property type="evidence" value="ECO:0007669"/>
    <property type="project" value="UniProtKB-KW"/>
</dbReference>
<evidence type="ECO:0000256" key="3">
    <source>
        <dbReference type="ARBA" id="ARBA00005145"/>
    </source>
</evidence>
<keyword evidence="10" id="KW-0809">Transit peptide</keyword>
<reference evidence="17" key="1">
    <citation type="submission" date="2021-04" db="EMBL/GenBank/DDBJ databases">
        <authorList>
            <consortium name="Wellcome Sanger Institute Data Sharing"/>
        </authorList>
    </citation>
    <scope>NUCLEOTIDE SEQUENCE [LARGE SCALE GENOMIC DNA]</scope>
</reference>
<dbReference type="GO" id="GO:0045252">
    <property type="term" value="C:oxoglutarate dehydrogenase complex"/>
    <property type="evidence" value="ECO:0007669"/>
    <property type="project" value="InterPro"/>
</dbReference>
<dbReference type="InterPro" id="IPR003016">
    <property type="entry name" value="2-oxoA_DH_lipoyl-BS"/>
</dbReference>
<comment type="similarity">
    <text evidence="4">Belongs to the 2-oxoacid dehydrogenase family.</text>
</comment>
<evidence type="ECO:0000256" key="6">
    <source>
        <dbReference type="ARBA" id="ARBA00020294"/>
    </source>
</evidence>
<dbReference type="InterPro" id="IPR011053">
    <property type="entry name" value="Single_hybrid_motif"/>
</dbReference>
<dbReference type="UniPathway" id="UPA00868">
    <property type="reaction ID" value="UER00840"/>
</dbReference>
<keyword evidence="7" id="KW-0816">Tricarboxylic acid cycle</keyword>